<feature type="transmembrane region" description="Helical" evidence="1">
    <location>
        <begin position="96"/>
        <end position="114"/>
    </location>
</feature>
<dbReference type="Proteomes" id="UP000565468">
    <property type="component" value="Unassembled WGS sequence"/>
</dbReference>
<dbReference type="EMBL" id="JABBPN010000003">
    <property type="protein sequence ID" value="NMO95064.1"/>
    <property type="molecule type" value="Genomic_DNA"/>
</dbReference>
<evidence type="ECO:0000313" key="2">
    <source>
        <dbReference type="EMBL" id="NMO95064.1"/>
    </source>
</evidence>
<sequence>MPASKVHFTPLAVRSLWAGIIAGVLLGLFLKGVEYVTSLKVYTLLLNVDYIPLLNQLQLSEFAEFLLHLIISVLLALVLALIVNWKGTAWSIRTRLYFYMAVNTAVGLLLYPTTALSTRTPDLLDLPALLFWLTGHLLYGLLLGWMMRERIPR</sequence>
<keyword evidence="3" id="KW-1185">Reference proteome</keyword>
<evidence type="ECO:0008006" key="4">
    <source>
        <dbReference type="Google" id="ProtNLM"/>
    </source>
</evidence>
<organism evidence="2 3">
    <name type="scientific">Paenibacillus lemnae</name>
    <dbReference type="NCBI Taxonomy" id="1330551"/>
    <lineage>
        <taxon>Bacteria</taxon>
        <taxon>Bacillati</taxon>
        <taxon>Bacillota</taxon>
        <taxon>Bacilli</taxon>
        <taxon>Bacillales</taxon>
        <taxon>Paenibacillaceae</taxon>
        <taxon>Paenibacillus</taxon>
    </lineage>
</organism>
<reference evidence="2 3" key="1">
    <citation type="submission" date="2020-04" db="EMBL/GenBank/DDBJ databases">
        <title>Paenibacillus algicola sp. nov., a novel marine bacterium producing alginate lyase.</title>
        <authorList>
            <person name="Huang H."/>
        </authorList>
    </citation>
    <scope>NUCLEOTIDE SEQUENCE [LARGE SCALE GENOMIC DNA]</scope>
    <source>
        <strain evidence="2 3">L7-75</strain>
    </source>
</reference>
<name>A0A848M639_PAELE</name>
<dbReference type="AlphaFoldDB" id="A0A848M639"/>
<gene>
    <name evidence="2" type="ORF">HII30_04590</name>
</gene>
<evidence type="ECO:0000256" key="1">
    <source>
        <dbReference type="SAM" id="Phobius"/>
    </source>
</evidence>
<proteinExistence type="predicted"/>
<feature type="transmembrane region" description="Helical" evidence="1">
    <location>
        <begin position="12"/>
        <end position="30"/>
    </location>
</feature>
<feature type="transmembrane region" description="Helical" evidence="1">
    <location>
        <begin position="126"/>
        <end position="147"/>
    </location>
</feature>
<evidence type="ECO:0000313" key="3">
    <source>
        <dbReference type="Proteomes" id="UP000565468"/>
    </source>
</evidence>
<protein>
    <recommendedName>
        <fullName evidence="4">DUF1440 domain-containing protein</fullName>
    </recommendedName>
</protein>
<keyword evidence="1" id="KW-0472">Membrane</keyword>
<feature type="transmembrane region" description="Helical" evidence="1">
    <location>
        <begin position="65"/>
        <end position="84"/>
    </location>
</feature>
<keyword evidence="1" id="KW-0812">Transmembrane</keyword>
<accession>A0A848M639</accession>
<keyword evidence="1" id="KW-1133">Transmembrane helix</keyword>
<comment type="caution">
    <text evidence="2">The sequence shown here is derived from an EMBL/GenBank/DDBJ whole genome shotgun (WGS) entry which is preliminary data.</text>
</comment>